<organism evidence="2 3">
    <name type="scientific">Arsenicibacter rosenii</name>
    <dbReference type="NCBI Taxonomy" id="1750698"/>
    <lineage>
        <taxon>Bacteria</taxon>
        <taxon>Pseudomonadati</taxon>
        <taxon>Bacteroidota</taxon>
        <taxon>Cytophagia</taxon>
        <taxon>Cytophagales</taxon>
        <taxon>Spirosomataceae</taxon>
        <taxon>Arsenicibacter</taxon>
    </lineage>
</organism>
<dbReference type="Proteomes" id="UP000181790">
    <property type="component" value="Unassembled WGS sequence"/>
</dbReference>
<proteinExistence type="predicted"/>
<evidence type="ECO:0000313" key="2">
    <source>
        <dbReference type="EMBL" id="OIN55856.1"/>
    </source>
</evidence>
<evidence type="ECO:0000313" key="3">
    <source>
        <dbReference type="Proteomes" id="UP000181790"/>
    </source>
</evidence>
<protein>
    <submittedName>
        <fullName evidence="2">Uncharacterized protein</fullName>
    </submittedName>
</protein>
<feature type="coiled-coil region" evidence="1">
    <location>
        <begin position="36"/>
        <end position="74"/>
    </location>
</feature>
<gene>
    <name evidence="2" type="ORF">BLX24_27765</name>
</gene>
<reference evidence="2 3" key="1">
    <citation type="submission" date="2016-10" db="EMBL/GenBank/DDBJ databases">
        <title>Arsenicibacter rosenii gen. nov., sp. nov., an efficient arsenic-methylating bacterium isolated from an arsenic-contaminated paddy soil.</title>
        <authorList>
            <person name="Huang K."/>
        </authorList>
    </citation>
    <scope>NUCLEOTIDE SEQUENCE [LARGE SCALE GENOMIC DNA]</scope>
    <source>
        <strain evidence="2 3">SM-1</strain>
    </source>
</reference>
<sequence>MSEENDITALPDRAKLRLVVRENIRLHGVLEQLFVRRQILEDLEEENKKLAMKNKELKRQNEELRRKINSVQNEAYQRGVKSREDVIRGKQSKINDLKRQLMGMANSNY</sequence>
<keyword evidence="3" id="KW-1185">Reference proteome</keyword>
<dbReference type="AlphaFoldDB" id="A0A1S2VCA6"/>
<dbReference type="EMBL" id="MORL01000033">
    <property type="protein sequence ID" value="OIN55856.1"/>
    <property type="molecule type" value="Genomic_DNA"/>
</dbReference>
<keyword evidence="1" id="KW-0175">Coiled coil</keyword>
<evidence type="ECO:0000256" key="1">
    <source>
        <dbReference type="SAM" id="Coils"/>
    </source>
</evidence>
<comment type="caution">
    <text evidence="2">The sequence shown here is derived from an EMBL/GenBank/DDBJ whole genome shotgun (WGS) entry which is preliminary data.</text>
</comment>
<dbReference type="RefSeq" id="WP_071506503.1">
    <property type="nucleotide sequence ID" value="NZ_MORL01000033.1"/>
</dbReference>
<accession>A0A1S2VCA6</accession>
<name>A0A1S2VCA6_9BACT</name>